<feature type="domain" description="Helix-hairpin-helix DNA-binding motif class 1" evidence="2">
    <location>
        <begin position="139"/>
        <end position="158"/>
    </location>
</feature>
<dbReference type="GO" id="GO:0015628">
    <property type="term" value="P:protein secretion by the type II secretion system"/>
    <property type="evidence" value="ECO:0007669"/>
    <property type="project" value="TreeGrafter"/>
</dbReference>
<name>A0A2V5LYF5_9MICC</name>
<keyword evidence="4" id="KW-1185">Reference proteome</keyword>
<dbReference type="PANTHER" id="PTHR21180">
    <property type="entry name" value="ENDONUCLEASE/EXONUCLEASE/PHOSPHATASE FAMILY DOMAIN-CONTAINING PROTEIN 1"/>
    <property type="match status" value="1"/>
</dbReference>
<dbReference type="Pfam" id="PF10531">
    <property type="entry name" value="SLBB"/>
    <property type="match status" value="1"/>
</dbReference>
<feature type="domain" description="Helix-hairpin-helix DNA-binding motif class 1" evidence="2">
    <location>
        <begin position="109"/>
        <end position="128"/>
    </location>
</feature>
<accession>A0A2V5LYF5</accession>
<dbReference type="GO" id="GO:0015627">
    <property type="term" value="C:type II protein secretion system complex"/>
    <property type="evidence" value="ECO:0007669"/>
    <property type="project" value="TreeGrafter"/>
</dbReference>
<sequence length="162" mass="15400">MTVHVAGAVKHPGVYTLPAGSRILQAVESAGGALPAAVLDALNLAALAADGTQIMVPTQAQLAAGTAGSGGSGSGAGGAGGGVPGAGGSGLPQPGSQGALVNLNTATAEQLDALPGVGPVLAGRIVAWRSDHGPFTSVDELDAVSGIGAKMLANIRPLVTVQ</sequence>
<dbReference type="InterPro" id="IPR051675">
    <property type="entry name" value="Endo/Exo/Phosphatase_dom_1"/>
</dbReference>
<protein>
    <recommendedName>
        <fullName evidence="2">Helix-hairpin-helix DNA-binding motif class 1 domain-containing protein</fullName>
    </recommendedName>
</protein>
<dbReference type="SUPFAM" id="SSF47781">
    <property type="entry name" value="RuvA domain 2-like"/>
    <property type="match status" value="1"/>
</dbReference>
<dbReference type="InterPro" id="IPR010994">
    <property type="entry name" value="RuvA_2-like"/>
</dbReference>
<dbReference type="EMBL" id="QJVD01000009">
    <property type="protein sequence ID" value="PYI67516.1"/>
    <property type="molecule type" value="Genomic_DNA"/>
</dbReference>
<dbReference type="PANTHER" id="PTHR21180:SF32">
    <property type="entry name" value="ENDONUCLEASE_EXONUCLEASE_PHOSPHATASE FAMILY DOMAIN-CONTAINING PROTEIN 1"/>
    <property type="match status" value="1"/>
</dbReference>
<dbReference type="GO" id="GO:0003677">
    <property type="term" value="F:DNA binding"/>
    <property type="evidence" value="ECO:0007669"/>
    <property type="project" value="InterPro"/>
</dbReference>
<dbReference type="AlphaFoldDB" id="A0A2V5LYF5"/>
<dbReference type="InterPro" id="IPR019554">
    <property type="entry name" value="Soluble_ligand-bd"/>
</dbReference>
<dbReference type="Proteomes" id="UP000247832">
    <property type="component" value="Unassembled WGS sequence"/>
</dbReference>
<dbReference type="InterPro" id="IPR004509">
    <property type="entry name" value="Competence_ComEA_HhH"/>
</dbReference>
<dbReference type="Gene3D" id="3.10.560.10">
    <property type="entry name" value="Outer membrane lipoprotein wza domain like"/>
    <property type="match status" value="1"/>
</dbReference>
<organism evidence="3 4">
    <name type="scientific">Arthrobacter livingstonensis</name>
    <dbReference type="NCBI Taxonomy" id="670078"/>
    <lineage>
        <taxon>Bacteria</taxon>
        <taxon>Bacillati</taxon>
        <taxon>Actinomycetota</taxon>
        <taxon>Actinomycetes</taxon>
        <taxon>Micrococcales</taxon>
        <taxon>Micrococcaceae</taxon>
        <taxon>Arthrobacter</taxon>
    </lineage>
</organism>
<dbReference type="Gene3D" id="1.10.150.320">
    <property type="entry name" value="Photosystem II 12 kDa extrinsic protein"/>
    <property type="match status" value="1"/>
</dbReference>
<dbReference type="OrthoDB" id="9758724at2"/>
<dbReference type="Pfam" id="PF12836">
    <property type="entry name" value="HHH_3"/>
    <property type="match status" value="1"/>
</dbReference>
<evidence type="ECO:0000313" key="3">
    <source>
        <dbReference type="EMBL" id="PYI67516.1"/>
    </source>
</evidence>
<feature type="compositionally biased region" description="Gly residues" evidence="1">
    <location>
        <begin position="67"/>
        <end position="90"/>
    </location>
</feature>
<reference evidence="3 4" key="1">
    <citation type="submission" date="2018-05" db="EMBL/GenBank/DDBJ databases">
        <title>Genetic diversity of glacier-inhabiting Cryobacterium bacteria in China and description of Cryobacterium mengkeensis sp. nov. and Arthrobacter glacialis sp. nov.</title>
        <authorList>
            <person name="Liu Q."/>
            <person name="Xin Y.-H."/>
        </authorList>
    </citation>
    <scope>NUCLEOTIDE SEQUENCE [LARGE SCALE GENOMIC DNA]</scope>
    <source>
        <strain evidence="3 4">LI2</strain>
    </source>
</reference>
<feature type="region of interest" description="Disordered" evidence="1">
    <location>
        <begin position="65"/>
        <end position="98"/>
    </location>
</feature>
<gene>
    <name evidence="3" type="ORF">CVV68_09850</name>
</gene>
<dbReference type="SMART" id="SM00278">
    <property type="entry name" value="HhH1"/>
    <property type="match status" value="2"/>
</dbReference>
<dbReference type="NCBIfam" id="TIGR00426">
    <property type="entry name" value="competence protein ComEA helix-hairpin-helix repeat region"/>
    <property type="match status" value="1"/>
</dbReference>
<evidence type="ECO:0000259" key="2">
    <source>
        <dbReference type="SMART" id="SM00278"/>
    </source>
</evidence>
<evidence type="ECO:0000256" key="1">
    <source>
        <dbReference type="SAM" id="MobiDB-lite"/>
    </source>
</evidence>
<comment type="caution">
    <text evidence="3">The sequence shown here is derived from an EMBL/GenBank/DDBJ whole genome shotgun (WGS) entry which is preliminary data.</text>
</comment>
<proteinExistence type="predicted"/>
<dbReference type="InterPro" id="IPR003583">
    <property type="entry name" value="Hlx-hairpin-Hlx_DNA-bd_motif"/>
</dbReference>
<dbReference type="GO" id="GO:0006281">
    <property type="term" value="P:DNA repair"/>
    <property type="evidence" value="ECO:0007669"/>
    <property type="project" value="InterPro"/>
</dbReference>
<evidence type="ECO:0000313" key="4">
    <source>
        <dbReference type="Proteomes" id="UP000247832"/>
    </source>
</evidence>